<accession>A0ABV1ELD5</accession>
<evidence type="ECO:0000313" key="2">
    <source>
        <dbReference type="EMBL" id="MEQ2455400.1"/>
    </source>
</evidence>
<dbReference type="SUPFAM" id="SSF53474">
    <property type="entry name" value="alpha/beta-Hydrolases"/>
    <property type="match status" value="1"/>
</dbReference>
<name>A0ABV1ELD5_9FIRM</name>
<protein>
    <submittedName>
        <fullName evidence="2">DUF3089 domain-containing protein</fullName>
    </submittedName>
</protein>
<proteinExistence type="predicted"/>
<feature type="signal peptide" evidence="1">
    <location>
        <begin position="1"/>
        <end position="19"/>
    </location>
</feature>
<gene>
    <name evidence="2" type="ORF">WMO45_02610</name>
</gene>
<dbReference type="Proteomes" id="UP001440599">
    <property type="component" value="Unassembled WGS sequence"/>
</dbReference>
<dbReference type="EMBL" id="JBBMFT010000001">
    <property type="protein sequence ID" value="MEQ2455400.1"/>
    <property type="molecule type" value="Genomic_DNA"/>
</dbReference>
<feature type="chain" id="PRO_5046277654" evidence="1">
    <location>
        <begin position="20"/>
        <end position="329"/>
    </location>
</feature>
<organism evidence="2 3">
    <name type="scientific">Flavonifractor hominis</name>
    <dbReference type="NCBI Taxonomy" id="3133178"/>
    <lineage>
        <taxon>Bacteria</taxon>
        <taxon>Bacillati</taxon>
        <taxon>Bacillota</taxon>
        <taxon>Clostridia</taxon>
        <taxon>Eubacteriales</taxon>
        <taxon>Oscillospiraceae</taxon>
        <taxon>Flavonifractor</taxon>
    </lineage>
</organism>
<evidence type="ECO:0000256" key="1">
    <source>
        <dbReference type="SAM" id="SignalP"/>
    </source>
</evidence>
<evidence type="ECO:0000313" key="3">
    <source>
        <dbReference type="Proteomes" id="UP001440599"/>
    </source>
</evidence>
<keyword evidence="3" id="KW-1185">Reference proteome</keyword>
<comment type="caution">
    <text evidence="2">The sequence shown here is derived from an EMBL/GenBank/DDBJ whole genome shotgun (WGS) entry which is preliminary data.</text>
</comment>
<sequence length="329" mass="36850">MGKKTTVLLLALILVFTLAGCGTPEEQPSMYAQEENWAYLETDKTADADVFFICPTVYGGEEGDFNMSMDDETTKSDFLGATNMEKGIYDQNARFFAPYYRQVGLNVYELPIEEREAYLSIAYEDVKDAFTYYLEHYNEGQPIILAGFSQGADMSIRLLKDCFADEEVNDLLVACYAIGWSITEEELAEYPHLRFASGEDDTGVIVSFNSEAETVTDSLMIPAGTRTLAINPLNWKTDGTTAGKEENLGACFTDYDGNIVTEIPQLTGAYIDSERGALKVTDVTPEEYPPVLPIFSDGVYHLYDYQFFYRNLQENVEVRLDAYLAGRAV</sequence>
<dbReference type="InterPro" id="IPR021440">
    <property type="entry name" value="DUF3089"/>
</dbReference>
<dbReference type="Pfam" id="PF11288">
    <property type="entry name" value="DUF3089"/>
    <property type="match status" value="1"/>
</dbReference>
<dbReference type="RefSeq" id="WP_349139098.1">
    <property type="nucleotide sequence ID" value="NZ_JBBMFT010000001.1"/>
</dbReference>
<dbReference type="InterPro" id="IPR029058">
    <property type="entry name" value="AB_hydrolase_fold"/>
</dbReference>
<keyword evidence="1" id="KW-0732">Signal</keyword>
<dbReference type="PROSITE" id="PS51257">
    <property type="entry name" value="PROKAR_LIPOPROTEIN"/>
    <property type="match status" value="1"/>
</dbReference>
<dbReference type="Gene3D" id="3.40.50.1820">
    <property type="entry name" value="alpha/beta hydrolase"/>
    <property type="match status" value="1"/>
</dbReference>
<reference evidence="2 3" key="1">
    <citation type="submission" date="2024-03" db="EMBL/GenBank/DDBJ databases">
        <title>Human intestinal bacterial collection.</title>
        <authorList>
            <person name="Pauvert C."/>
            <person name="Hitch T.C.A."/>
            <person name="Clavel T."/>
        </authorList>
    </citation>
    <scope>NUCLEOTIDE SEQUENCE [LARGE SCALE GENOMIC DNA]</scope>
    <source>
        <strain evidence="2 3">CLA-AP-H34</strain>
    </source>
</reference>